<dbReference type="PANTHER" id="PTHR33540:SF2">
    <property type="entry name" value="TRNA THREONYLCARBAMOYLADENOSINE BIOSYNTHESIS PROTEIN TSAE"/>
    <property type="match status" value="1"/>
</dbReference>
<dbReference type="GO" id="GO:0005524">
    <property type="term" value="F:ATP binding"/>
    <property type="evidence" value="ECO:0007669"/>
    <property type="project" value="UniProtKB-KW"/>
</dbReference>
<evidence type="ECO:0000256" key="3">
    <source>
        <dbReference type="ARBA" id="ARBA00019010"/>
    </source>
</evidence>
<dbReference type="AlphaFoldDB" id="A0A9D1M1F0"/>
<dbReference type="InterPro" id="IPR027417">
    <property type="entry name" value="P-loop_NTPase"/>
</dbReference>
<organism evidence="11 12">
    <name type="scientific">Candidatus Merdicola faecigallinarum</name>
    <dbReference type="NCBI Taxonomy" id="2840862"/>
    <lineage>
        <taxon>Bacteria</taxon>
        <taxon>Bacillati</taxon>
        <taxon>Bacillota</taxon>
        <taxon>Clostridia</taxon>
        <taxon>Candidatus Merdicola</taxon>
    </lineage>
</organism>
<sequence length="103" mass="11729">MKLISHSEIETIQIAKKIASNLKKGDILVLSGNLGAGKTKFTEGILSYFGLQNEISSPTFTIVNEYETEKFPLFHFDVYRLEDVDEFSAIGGEEYFDKRCLHY</sequence>
<evidence type="ECO:0000256" key="4">
    <source>
        <dbReference type="ARBA" id="ARBA00022490"/>
    </source>
</evidence>
<dbReference type="EMBL" id="DVNH01000027">
    <property type="protein sequence ID" value="HIU51819.1"/>
    <property type="molecule type" value="Genomic_DNA"/>
</dbReference>
<dbReference type="InterPro" id="IPR003442">
    <property type="entry name" value="T6A_TsaE"/>
</dbReference>
<comment type="subcellular location">
    <subcellularLocation>
        <location evidence="1">Cytoplasm</location>
    </subcellularLocation>
</comment>
<dbReference type="Gene3D" id="3.40.50.300">
    <property type="entry name" value="P-loop containing nucleotide triphosphate hydrolases"/>
    <property type="match status" value="1"/>
</dbReference>
<evidence type="ECO:0000256" key="7">
    <source>
        <dbReference type="ARBA" id="ARBA00022741"/>
    </source>
</evidence>
<dbReference type="GO" id="GO:0046872">
    <property type="term" value="F:metal ion binding"/>
    <property type="evidence" value="ECO:0007669"/>
    <property type="project" value="UniProtKB-KW"/>
</dbReference>
<dbReference type="PANTHER" id="PTHR33540">
    <property type="entry name" value="TRNA THREONYLCARBAMOYLADENOSINE BIOSYNTHESIS PROTEIN TSAE"/>
    <property type="match status" value="1"/>
</dbReference>
<evidence type="ECO:0000313" key="12">
    <source>
        <dbReference type="Proteomes" id="UP000824093"/>
    </source>
</evidence>
<evidence type="ECO:0000313" key="11">
    <source>
        <dbReference type="EMBL" id="HIU51819.1"/>
    </source>
</evidence>
<reference evidence="11" key="1">
    <citation type="submission" date="2020-10" db="EMBL/GenBank/DDBJ databases">
        <authorList>
            <person name="Gilroy R."/>
        </authorList>
    </citation>
    <scope>NUCLEOTIDE SEQUENCE</scope>
    <source>
        <strain evidence="11">CHK195-15760</strain>
    </source>
</reference>
<proteinExistence type="inferred from homology"/>
<dbReference type="NCBIfam" id="TIGR00150">
    <property type="entry name" value="T6A_YjeE"/>
    <property type="match status" value="1"/>
</dbReference>
<comment type="caution">
    <text evidence="11">The sequence shown here is derived from an EMBL/GenBank/DDBJ whole genome shotgun (WGS) entry which is preliminary data.</text>
</comment>
<protein>
    <recommendedName>
        <fullName evidence="3">tRNA threonylcarbamoyladenosine biosynthesis protein TsaE</fullName>
    </recommendedName>
    <alternativeName>
        <fullName evidence="10">t(6)A37 threonylcarbamoyladenosine biosynthesis protein TsaE</fullName>
    </alternativeName>
</protein>
<keyword evidence="9" id="KW-0460">Magnesium</keyword>
<evidence type="ECO:0000256" key="8">
    <source>
        <dbReference type="ARBA" id="ARBA00022840"/>
    </source>
</evidence>
<gene>
    <name evidence="11" type="primary">tsaE</name>
    <name evidence="11" type="ORF">IAB70_04255</name>
</gene>
<evidence type="ECO:0000256" key="6">
    <source>
        <dbReference type="ARBA" id="ARBA00022723"/>
    </source>
</evidence>
<dbReference type="Pfam" id="PF02367">
    <property type="entry name" value="TsaE"/>
    <property type="match status" value="1"/>
</dbReference>
<keyword evidence="8" id="KW-0067">ATP-binding</keyword>
<dbReference type="GO" id="GO:0005737">
    <property type="term" value="C:cytoplasm"/>
    <property type="evidence" value="ECO:0007669"/>
    <property type="project" value="UniProtKB-SubCell"/>
</dbReference>
<keyword evidence="7" id="KW-0547">Nucleotide-binding</keyword>
<reference evidence="11" key="2">
    <citation type="journal article" date="2021" name="PeerJ">
        <title>Extensive microbial diversity within the chicken gut microbiome revealed by metagenomics and culture.</title>
        <authorList>
            <person name="Gilroy R."/>
            <person name="Ravi A."/>
            <person name="Getino M."/>
            <person name="Pursley I."/>
            <person name="Horton D.L."/>
            <person name="Alikhan N.F."/>
            <person name="Baker D."/>
            <person name="Gharbi K."/>
            <person name="Hall N."/>
            <person name="Watson M."/>
            <person name="Adriaenssens E.M."/>
            <person name="Foster-Nyarko E."/>
            <person name="Jarju S."/>
            <person name="Secka A."/>
            <person name="Antonio M."/>
            <person name="Oren A."/>
            <person name="Chaudhuri R.R."/>
            <person name="La Ragione R."/>
            <person name="Hildebrand F."/>
            <person name="Pallen M.J."/>
        </authorList>
    </citation>
    <scope>NUCLEOTIDE SEQUENCE</scope>
    <source>
        <strain evidence="11">CHK195-15760</strain>
    </source>
</reference>
<evidence type="ECO:0000256" key="9">
    <source>
        <dbReference type="ARBA" id="ARBA00022842"/>
    </source>
</evidence>
<evidence type="ECO:0000256" key="10">
    <source>
        <dbReference type="ARBA" id="ARBA00032441"/>
    </source>
</evidence>
<comment type="similarity">
    <text evidence="2">Belongs to the TsaE family.</text>
</comment>
<keyword evidence="5" id="KW-0819">tRNA processing</keyword>
<dbReference type="Proteomes" id="UP000824093">
    <property type="component" value="Unassembled WGS sequence"/>
</dbReference>
<keyword evidence="6" id="KW-0479">Metal-binding</keyword>
<name>A0A9D1M1F0_9FIRM</name>
<keyword evidence="4" id="KW-0963">Cytoplasm</keyword>
<dbReference type="GO" id="GO:0002949">
    <property type="term" value="P:tRNA threonylcarbamoyladenosine modification"/>
    <property type="evidence" value="ECO:0007669"/>
    <property type="project" value="InterPro"/>
</dbReference>
<evidence type="ECO:0000256" key="2">
    <source>
        <dbReference type="ARBA" id="ARBA00007599"/>
    </source>
</evidence>
<accession>A0A9D1M1F0</accession>
<dbReference type="SUPFAM" id="SSF52540">
    <property type="entry name" value="P-loop containing nucleoside triphosphate hydrolases"/>
    <property type="match status" value="1"/>
</dbReference>
<evidence type="ECO:0000256" key="5">
    <source>
        <dbReference type="ARBA" id="ARBA00022694"/>
    </source>
</evidence>
<evidence type="ECO:0000256" key="1">
    <source>
        <dbReference type="ARBA" id="ARBA00004496"/>
    </source>
</evidence>